<name>A0A9E6XRQ4_9ACTN</name>
<evidence type="ECO:0000313" key="5">
    <source>
        <dbReference type="Proteomes" id="UP001162834"/>
    </source>
</evidence>
<dbReference type="PROSITE" id="PS00061">
    <property type="entry name" value="ADH_SHORT"/>
    <property type="match status" value="1"/>
</dbReference>
<proteinExistence type="inferred from homology"/>
<evidence type="ECO:0000313" key="4">
    <source>
        <dbReference type="EMBL" id="UGS33663.1"/>
    </source>
</evidence>
<dbReference type="PANTHER" id="PTHR43976:SF16">
    <property type="entry name" value="SHORT-CHAIN DEHYDROGENASE_REDUCTASE FAMILY PROTEIN"/>
    <property type="match status" value="1"/>
</dbReference>
<sequence>MAENGNGGGAVWLLTGCSTGIGRALAETLRDEGQRVMATARTVDDVRAVADGADGRIAVHALELTDEASIGAAAAATLDAFGRIDYLVGCGSTGLVGSVEECSVDEMQHLFDVNVLGTHRLIHAVLPTMRAQRSGHIAILTSKGAFQGQPGVAGYCASKAAVNALLEGLAIEVAEFGIGVTIVAPGLVRTNFHAKASRSSEKRMPEYDASAGVTREYINSPYPPEAADAHSAARGILRGLTAPEPPLNLALGADAIDMIRTKMAAVEADLARFEQVSVEVRPVAG</sequence>
<dbReference type="PANTHER" id="PTHR43976">
    <property type="entry name" value="SHORT CHAIN DEHYDROGENASE"/>
    <property type="match status" value="1"/>
</dbReference>
<keyword evidence="5" id="KW-1185">Reference proteome</keyword>
<reference evidence="4" key="1">
    <citation type="journal article" date="2022" name="Int. J. Syst. Evol. Microbiol.">
        <title>Pseudomonas aegrilactucae sp. nov. and Pseudomonas morbosilactucae sp. nov., pathogens causing bacterial rot of lettuce in Japan.</title>
        <authorList>
            <person name="Sawada H."/>
            <person name="Fujikawa T."/>
            <person name="Satou M."/>
        </authorList>
    </citation>
    <scope>NUCLEOTIDE SEQUENCE</scope>
    <source>
        <strain evidence="4">0166_1</strain>
    </source>
</reference>
<dbReference type="Proteomes" id="UP001162834">
    <property type="component" value="Chromosome"/>
</dbReference>
<dbReference type="Pfam" id="PF00106">
    <property type="entry name" value="adh_short"/>
    <property type="match status" value="1"/>
</dbReference>
<evidence type="ECO:0000256" key="1">
    <source>
        <dbReference type="ARBA" id="ARBA00006484"/>
    </source>
</evidence>
<dbReference type="EMBL" id="CP087164">
    <property type="protein sequence ID" value="UGS33663.1"/>
    <property type="molecule type" value="Genomic_DNA"/>
</dbReference>
<keyword evidence="2 4" id="KW-0560">Oxidoreductase</keyword>
<dbReference type="AlphaFoldDB" id="A0A9E6XRQ4"/>
<dbReference type="InterPro" id="IPR051911">
    <property type="entry name" value="SDR_oxidoreductase"/>
</dbReference>
<dbReference type="GO" id="GO:0018498">
    <property type="term" value="F:2,3-dihydroxy-2,3-dihydro-phenylpropionate dehydrogenase activity"/>
    <property type="evidence" value="ECO:0007669"/>
    <property type="project" value="UniProtKB-EC"/>
</dbReference>
<accession>A0A9E6XRQ4</accession>
<gene>
    <name evidence="4" type="primary">hcaB_1</name>
    <name evidence="4" type="ORF">DSM104329_00028</name>
</gene>
<dbReference type="CDD" id="cd05374">
    <property type="entry name" value="17beta-HSD-like_SDR_c"/>
    <property type="match status" value="1"/>
</dbReference>
<dbReference type="SUPFAM" id="SSF51735">
    <property type="entry name" value="NAD(P)-binding Rossmann-fold domains"/>
    <property type="match status" value="1"/>
</dbReference>
<comment type="similarity">
    <text evidence="1">Belongs to the short-chain dehydrogenases/reductases (SDR) family.</text>
</comment>
<dbReference type="Gene3D" id="3.40.50.720">
    <property type="entry name" value="NAD(P)-binding Rossmann-like Domain"/>
    <property type="match status" value="1"/>
</dbReference>
<dbReference type="InterPro" id="IPR036291">
    <property type="entry name" value="NAD(P)-bd_dom_sf"/>
</dbReference>
<dbReference type="KEGG" id="sbae:DSM104329_00028"/>
<dbReference type="InterPro" id="IPR020904">
    <property type="entry name" value="Sc_DH/Rdtase_CS"/>
</dbReference>
<protein>
    <submittedName>
        <fullName evidence="4">3-phenylpropionate-dihydrodiol/cinnamic acid-dihydrodiol dehydrogenase</fullName>
        <ecNumber evidence="4">1.3.1.87</ecNumber>
    </submittedName>
</protein>
<evidence type="ECO:0000256" key="2">
    <source>
        <dbReference type="ARBA" id="ARBA00023002"/>
    </source>
</evidence>
<evidence type="ECO:0000259" key="3">
    <source>
        <dbReference type="SMART" id="SM00822"/>
    </source>
</evidence>
<dbReference type="InterPro" id="IPR002347">
    <property type="entry name" value="SDR_fam"/>
</dbReference>
<feature type="domain" description="Ketoreductase" evidence="3">
    <location>
        <begin position="10"/>
        <end position="191"/>
    </location>
</feature>
<dbReference type="SMART" id="SM00822">
    <property type="entry name" value="PKS_KR"/>
    <property type="match status" value="1"/>
</dbReference>
<dbReference type="RefSeq" id="WP_259313360.1">
    <property type="nucleotide sequence ID" value="NZ_CP087164.1"/>
</dbReference>
<dbReference type="InterPro" id="IPR057326">
    <property type="entry name" value="KR_dom"/>
</dbReference>
<dbReference type="PRINTS" id="PR00081">
    <property type="entry name" value="GDHRDH"/>
</dbReference>
<organism evidence="4 5">
    <name type="scientific">Capillimicrobium parvum</name>
    <dbReference type="NCBI Taxonomy" id="2884022"/>
    <lineage>
        <taxon>Bacteria</taxon>
        <taxon>Bacillati</taxon>
        <taxon>Actinomycetota</taxon>
        <taxon>Thermoleophilia</taxon>
        <taxon>Solirubrobacterales</taxon>
        <taxon>Capillimicrobiaceae</taxon>
        <taxon>Capillimicrobium</taxon>
    </lineage>
</organism>
<dbReference type="EC" id="1.3.1.87" evidence="4"/>